<dbReference type="Pfam" id="PF00078">
    <property type="entry name" value="RVT_1"/>
    <property type="match status" value="1"/>
</dbReference>
<dbReference type="InterPro" id="IPR043502">
    <property type="entry name" value="DNA/RNA_pol_sf"/>
</dbReference>
<dbReference type="PANTHER" id="PTHR33050">
    <property type="entry name" value="REVERSE TRANSCRIPTASE DOMAIN-CONTAINING PROTEIN"/>
    <property type="match status" value="1"/>
</dbReference>
<organism evidence="2 3">
    <name type="scientific">Streblomastix strix</name>
    <dbReference type="NCBI Taxonomy" id="222440"/>
    <lineage>
        <taxon>Eukaryota</taxon>
        <taxon>Metamonada</taxon>
        <taxon>Preaxostyla</taxon>
        <taxon>Oxymonadida</taxon>
        <taxon>Streblomastigidae</taxon>
        <taxon>Streblomastix</taxon>
    </lineage>
</organism>
<feature type="domain" description="Reverse transcriptase" evidence="1">
    <location>
        <begin position="98"/>
        <end position="281"/>
    </location>
</feature>
<proteinExistence type="predicted"/>
<feature type="non-terminal residue" evidence="2">
    <location>
        <position position="898"/>
    </location>
</feature>
<dbReference type="PANTHER" id="PTHR33050:SF7">
    <property type="entry name" value="RIBONUCLEASE H"/>
    <property type="match status" value="1"/>
</dbReference>
<accession>A0A5J4WB50</accession>
<dbReference type="SUPFAM" id="SSF56672">
    <property type="entry name" value="DNA/RNA polymerases"/>
    <property type="match status" value="1"/>
</dbReference>
<sequence length="898" mass="105185">MLMQVWRHQQEEQLPETPPQRSQTSVQQQQLGEKLMRYITALETINCKDFIQKGFYLIFKDNNSQERLQQAIAQCPFQGNQTELQAYKAMLQEELQEGKIEEIPKYQVKWWNPTFLVPKPSGEWRKILNGSLLNEEIQPLHFQMNGVDQVRYVLIPNDWALSFDLKSAFHHLIVYPPHRAYLAFVVDNHHYQYRAMPFGCKHSPIFFTQTLTLLLTEIRKRTDIRIINYSDNLLLLHQNKNWHFYQKQHIINTLEHFSWTIALNKCQLIPKQDIDILGWTWNMTEMNIFMTKDRRHQLIDQVKQFIKNTKRHKIIMIKETAALIGRLNFLRTQFREALLYLMLIDSAKTRAVKTQGWIGMMVQPLEALKELYWWIKKIAENKKQQIQGPIPQATVVTDASPQGWGNTRIRFWRGSSSIRSMAMLPDTLDKQQERTAGHSFRNNSFRKSLQKLQITNLLIRSENSTAVFDLRRLRATDTLAPAVKEIYLTCQHLNIKIITQHVPGKINIIADALSRLCRSGDYHLHPSYLDQLRMIWNIQPNLDLFASSITELLPRYVTANIRDQQAQWIDAFSNTWTNEILLVHAPIPILSRVISYLNNEATLAIVIAPWWRGQPWFTSLMSQSSKYLIPGQSSQCLIKGLSMENLKSFLSPGKIAAFLMDQKWRRRHNLQATRTLTEFSYEHGLTIDQLLSISPGFLLLEVINWFTRWNPSASSINTLQSRLNTMLSLIFDIPQITSTPSKLAYRAVLNCKIINRRYSNMWDIRQLFDYWCSRPEDKDLSDSEIQTKLASLLLSIYFIRINEAAEINLAISNIDYRNQTAILCLSPKANNSIEQNEIRRTGDPKVCPNSTLFTWLNRLYWHYGMDPEQIANLFWQPHGQPADKRRISLWLNYLLCEI</sequence>
<evidence type="ECO:0000313" key="3">
    <source>
        <dbReference type="Proteomes" id="UP000324800"/>
    </source>
</evidence>
<dbReference type="Gene3D" id="3.30.70.270">
    <property type="match status" value="1"/>
</dbReference>
<dbReference type="AlphaFoldDB" id="A0A5J4WB50"/>
<dbReference type="InterPro" id="IPR052055">
    <property type="entry name" value="Hepadnavirus_pol/RT"/>
</dbReference>
<name>A0A5J4WB50_9EUKA</name>
<dbReference type="PROSITE" id="PS50878">
    <property type="entry name" value="RT_POL"/>
    <property type="match status" value="1"/>
</dbReference>
<dbReference type="InterPro" id="IPR000477">
    <property type="entry name" value="RT_dom"/>
</dbReference>
<evidence type="ECO:0000313" key="2">
    <source>
        <dbReference type="EMBL" id="KAA6392030.1"/>
    </source>
</evidence>
<evidence type="ECO:0000259" key="1">
    <source>
        <dbReference type="PROSITE" id="PS50878"/>
    </source>
</evidence>
<dbReference type="Proteomes" id="UP000324800">
    <property type="component" value="Unassembled WGS sequence"/>
</dbReference>
<dbReference type="OrthoDB" id="6771932at2759"/>
<dbReference type="EMBL" id="SNRW01002682">
    <property type="protein sequence ID" value="KAA6392030.1"/>
    <property type="molecule type" value="Genomic_DNA"/>
</dbReference>
<dbReference type="InterPro" id="IPR043128">
    <property type="entry name" value="Rev_trsase/Diguanyl_cyclase"/>
</dbReference>
<dbReference type="Gene3D" id="3.10.10.10">
    <property type="entry name" value="HIV Type 1 Reverse Transcriptase, subunit A, domain 1"/>
    <property type="match status" value="1"/>
</dbReference>
<comment type="caution">
    <text evidence="2">The sequence shown here is derived from an EMBL/GenBank/DDBJ whole genome shotgun (WGS) entry which is preliminary data.</text>
</comment>
<protein>
    <submittedName>
        <fullName evidence="2">Putative Transposon Ty3-I Gag-Pol polyprotein</fullName>
    </submittedName>
</protein>
<reference evidence="2 3" key="1">
    <citation type="submission" date="2019-03" db="EMBL/GenBank/DDBJ databases">
        <title>Single cell metagenomics reveals metabolic interactions within the superorganism composed of flagellate Streblomastix strix and complex community of Bacteroidetes bacteria on its surface.</title>
        <authorList>
            <person name="Treitli S.C."/>
            <person name="Kolisko M."/>
            <person name="Husnik F."/>
            <person name="Keeling P."/>
            <person name="Hampl V."/>
        </authorList>
    </citation>
    <scope>NUCLEOTIDE SEQUENCE [LARGE SCALE GENOMIC DNA]</scope>
    <source>
        <strain evidence="2">ST1C</strain>
    </source>
</reference>
<gene>
    <name evidence="2" type="ORF">EZS28_012439</name>
</gene>